<dbReference type="SMART" id="SM00066">
    <property type="entry name" value="GAL4"/>
    <property type="match status" value="1"/>
</dbReference>
<keyword evidence="1" id="KW-0805">Transcription regulation</keyword>
<dbReference type="InterPro" id="IPR052783">
    <property type="entry name" value="Metabolic/Drug-Res_Regulator"/>
</dbReference>
<accession>A0A7R7XRD6</accession>
<dbReference type="Gene3D" id="4.10.240.10">
    <property type="entry name" value="Zn(2)-C6 fungal-type DNA-binding domain"/>
    <property type="match status" value="1"/>
</dbReference>
<dbReference type="PROSITE" id="PS00463">
    <property type="entry name" value="ZN2_CY6_FUNGAL_1"/>
    <property type="match status" value="1"/>
</dbReference>
<evidence type="ECO:0000256" key="5">
    <source>
        <dbReference type="SAM" id="MobiDB-lite"/>
    </source>
</evidence>
<name>A0A7R7XRD6_9EURO</name>
<evidence type="ECO:0000256" key="2">
    <source>
        <dbReference type="ARBA" id="ARBA00023125"/>
    </source>
</evidence>
<evidence type="ECO:0000256" key="3">
    <source>
        <dbReference type="ARBA" id="ARBA00023163"/>
    </source>
</evidence>
<dbReference type="GO" id="GO:0000981">
    <property type="term" value="F:DNA-binding transcription factor activity, RNA polymerase II-specific"/>
    <property type="evidence" value="ECO:0007669"/>
    <property type="project" value="InterPro"/>
</dbReference>
<reference evidence="7" key="1">
    <citation type="submission" date="2021-01" db="EMBL/GenBank/DDBJ databases">
        <authorList>
            <consortium name="Aspergillus puulaauensis MK2 genome sequencing consortium"/>
            <person name="Kazuki M."/>
            <person name="Futagami T."/>
        </authorList>
    </citation>
    <scope>NUCLEOTIDE SEQUENCE</scope>
    <source>
        <strain evidence="7">MK2</strain>
    </source>
</reference>
<keyword evidence="8" id="KW-1185">Reference proteome</keyword>
<feature type="region of interest" description="Disordered" evidence="5">
    <location>
        <begin position="246"/>
        <end position="281"/>
    </location>
</feature>
<dbReference type="InterPro" id="IPR001138">
    <property type="entry name" value="Zn2Cys6_DnaBD"/>
</dbReference>
<reference evidence="7" key="2">
    <citation type="submission" date="2021-02" db="EMBL/GenBank/DDBJ databases">
        <title>Aspergillus puulaauensis MK2 genome sequence.</title>
        <authorList>
            <person name="Futagami T."/>
            <person name="Mori K."/>
            <person name="Kadooka C."/>
            <person name="Tanaka T."/>
        </authorList>
    </citation>
    <scope>NUCLEOTIDE SEQUENCE</scope>
    <source>
        <strain evidence="7">MK2</strain>
    </source>
</reference>
<protein>
    <recommendedName>
        <fullName evidence="6">Zn(2)-C6 fungal-type domain-containing protein</fullName>
    </recommendedName>
</protein>
<keyword evidence="4" id="KW-0539">Nucleus</keyword>
<dbReference type="KEGG" id="apuu:APUU_50981S"/>
<dbReference type="CDD" id="cd00067">
    <property type="entry name" value="GAL4"/>
    <property type="match status" value="1"/>
</dbReference>
<dbReference type="OrthoDB" id="4151048at2759"/>
<evidence type="ECO:0000313" key="7">
    <source>
        <dbReference type="EMBL" id="BCS26270.1"/>
    </source>
</evidence>
<evidence type="ECO:0000256" key="4">
    <source>
        <dbReference type="ARBA" id="ARBA00023242"/>
    </source>
</evidence>
<dbReference type="PANTHER" id="PTHR47655">
    <property type="entry name" value="QUINIC ACID UTILIZATION ACTIVATOR"/>
    <property type="match status" value="1"/>
</dbReference>
<dbReference type="AlphaFoldDB" id="A0A7R7XRD6"/>
<dbReference type="PANTHER" id="PTHR47655:SF4">
    <property type="entry name" value="ZN(II)2CYS6 TRANSCRIPTION FACTOR (EUROFUNG)"/>
    <property type="match status" value="1"/>
</dbReference>
<dbReference type="RefSeq" id="XP_041558464.1">
    <property type="nucleotide sequence ID" value="XM_041706038.1"/>
</dbReference>
<dbReference type="InterPro" id="IPR036864">
    <property type="entry name" value="Zn2-C6_fun-type_DNA-bd_sf"/>
</dbReference>
<dbReference type="Pfam" id="PF00172">
    <property type="entry name" value="Zn_clus"/>
    <property type="match status" value="1"/>
</dbReference>
<sequence>MISHFPQLISSSSQNQPFPLIWNNAQFLVNKELASILPGLNRSNQPLSSFDCAGLTISNTMSSRQPKLRPKSHIPGLSDSLCDLSTMSSPLQFESRVALNDEKNDQRVFRVKRKHVLKACDRCRIKKTKCDGKQPCNRCSSYNHPCLFREKKATQTKVYSRGFVEMLESHHSLVVKALQRVYKLCSDKEGFPGEPLAVTSDGYPLTHAILDRLGLIKQAEDTSQAADEESEDLRYLRVLSSSTDCCATADPSPEPATPPDPAPSSSSPVQLSPGGHGPVKWEFQPEQYQTYPRTNYQIPMPHPALGTPTLANESECPTTAPSPVGAGLANPYLYYTDGGCNPEPTDSNLQPIVATGPSAIAAAISAGLPVGIAENYSLTMSDHQPIYPTPLTPAWVYPCE</sequence>
<dbReference type="EMBL" id="AP024447">
    <property type="protein sequence ID" value="BCS26270.1"/>
    <property type="molecule type" value="Genomic_DNA"/>
</dbReference>
<evidence type="ECO:0000259" key="6">
    <source>
        <dbReference type="PROSITE" id="PS50048"/>
    </source>
</evidence>
<organism evidence="7 8">
    <name type="scientific">Aspergillus puulaauensis</name>
    <dbReference type="NCBI Taxonomy" id="1220207"/>
    <lineage>
        <taxon>Eukaryota</taxon>
        <taxon>Fungi</taxon>
        <taxon>Dikarya</taxon>
        <taxon>Ascomycota</taxon>
        <taxon>Pezizomycotina</taxon>
        <taxon>Eurotiomycetes</taxon>
        <taxon>Eurotiomycetidae</taxon>
        <taxon>Eurotiales</taxon>
        <taxon>Aspergillaceae</taxon>
        <taxon>Aspergillus</taxon>
    </lineage>
</organism>
<dbReference type="GeneID" id="64976275"/>
<dbReference type="PROSITE" id="PS50048">
    <property type="entry name" value="ZN2_CY6_FUNGAL_2"/>
    <property type="match status" value="1"/>
</dbReference>
<dbReference type="SUPFAM" id="SSF57701">
    <property type="entry name" value="Zn2/Cys6 DNA-binding domain"/>
    <property type="match status" value="1"/>
</dbReference>
<feature type="domain" description="Zn(2)-C6 fungal-type" evidence="6">
    <location>
        <begin position="119"/>
        <end position="148"/>
    </location>
</feature>
<dbReference type="Proteomes" id="UP000654913">
    <property type="component" value="Chromosome 5"/>
</dbReference>
<evidence type="ECO:0000256" key="1">
    <source>
        <dbReference type="ARBA" id="ARBA00023015"/>
    </source>
</evidence>
<keyword evidence="2" id="KW-0238">DNA-binding</keyword>
<gene>
    <name evidence="7" type="ORF">APUU_50981S</name>
</gene>
<dbReference type="GO" id="GO:0003677">
    <property type="term" value="F:DNA binding"/>
    <property type="evidence" value="ECO:0007669"/>
    <property type="project" value="UniProtKB-KW"/>
</dbReference>
<evidence type="ECO:0000313" key="8">
    <source>
        <dbReference type="Proteomes" id="UP000654913"/>
    </source>
</evidence>
<proteinExistence type="predicted"/>
<feature type="compositionally biased region" description="Pro residues" evidence="5">
    <location>
        <begin position="252"/>
        <end position="262"/>
    </location>
</feature>
<dbReference type="GO" id="GO:0008270">
    <property type="term" value="F:zinc ion binding"/>
    <property type="evidence" value="ECO:0007669"/>
    <property type="project" value="InterPro"/>
</dbReference>
<keyword evidence="3" id="KW-0804">Transcription</keyword>